<evidence type="ECO:0000313" key="3">
    <source>
        <dbReference type="EMBL" id="PFL61608.1"/>
    </source>
</evidence>
<accession>A0A2B0X6H7</accession>
<dbReference type="PANTHER" id="PTHR34978">
    <property type="entry name" value="POSSIBLE SENSOR-TRANSDUCER PROTEIN BLAR"/>
    <property type="match status" value="1"/>
</dbReference>
<feature type="non-terminal residue" evidence="3">
    <location>
        <position position="331"/>
    </location>
</feature>
<gene>
    <name evidence="3" type="ORF">COJ30_18905</name>
</gene>
<feature type="transmembrane region" description="Helical" evidence="1">
    <location>
        <begin position="247"/>
        <end position="266"/>
    </location>
</feature>
<feature type="transmembrane region" description="Helical" evidence="1">
    <location>
        <begin position="45"/>
        <end position="62"/>
    </location>
</feature>
<dbReference type="InterPro" id="IPR052173">
    <property type="entry name" value="Beta-lactam_resp_regulator"/>
</dbReference>
<dbReference type="CDD" id="cd07341">
    <property type="entry name" value="M56_BlaR1_MecR1_like"/>
    <property type="match status" value="1"/>
</dbReference>
<proteinExistence type="predicted"/>
<keyword evidence="1" id="KW-1133">Transmembrane helix</keyword>
<evidence type="ECO:0000259" key="2">
    <source>
        <dbReference type="Pfam" id="PF05569"/>
    </source>
</evidence>
<name>A0A2B0X6H7_BACAN</name>
<dbReference type="PANTHER" id="PTHR34978:SF3">
    <property type="entry name" value="SLR0241 PROTEIN"/>
    <property type="match status" value="1"/>
</dbReference>
<feature type="transmembrane region" description="Helical" evidence="1">
    <location>
        <begin position="20"/>
        <end position="38"/>
    </location>
</feature>
<sequence>MIDMFVNVYLPGFFDWVVETSIMASILVGLILCIKIFLRDKLPPRWQYLLWIILIVRLLLPWSPDSSYSIYSILSYSNGIPVTSHQDFADRRIQESTAIGGTKTYTYGSTQTAKKDKKQMHNNEKQNDETVSFYTIVLYIWLAGVIILCFATIIMNKRLLFYIKKQPVITDEKISKIFESCKKSMSVKRDIPLLSAGKIASPTVCGFLRPRLLLSSAHMKVLDEQQLRYIFHHELAHIKRRDVGVNWLMHMLLILNWFNPILWYAYSCMREDQELACDALALTYIDSEEKLAYGHTIITLLEHYSSYYQVPSLANLSRNKRTLKRRILMIK</sequence>
<reference evidence="3 4" key="1">
    <citation type="submission" date="2017-09" db="EMBL/GenBank/DDBJ databases">
        <title>Large-scale bioinformatics analysis of Bacillus genomes uncovers conserved roles of natural products in bacterial physiology.</title>
        <authorList>
            <consortium name="Agbiome Team Llc"/>
            <person name="Bleich R.M."/>
            <person name="Grubbs K.J."/>
            <person name="Santa Maria K.C."/>
            <person name="Allen S.E."/>
            <person name="Farag S."/>
            <person name="Shank E.A."/>
            <person name="Bowers A."/>
        </authorList>
    </citation>
    <scope>NUCLEOTIDE SEQUENCE [LARGE SCALE GENOMIC DNA]</scope>
    <source>
        <strain evidence="3 4">AFS081271</strain>
    </source>
</reference>
<evidence type="ECO:0000256" key="1">
    <source>
        <dbReference type="SAM" id="Phobius"/>
    </source>
</evidence>
<dbReference type="Pfam" id="PF05569">
    <property type="entry name" value="Peptidase_M56"/>
    <property type="match status" value="1"/>
</dbReference>
<feature type="domain" description="Peptidase M56" evidence="2">
    <location>
        <begin position="17"/>
        <end position="330"/>
    </location>
</feature>
<comment type="caution">
    <text evidence="3">The sequence shown here is derived from an EMBL/GenBank/DDBJ whole genome shotgun (WGS) entry which is preliminary data.</text>
</comment>
<dbReference type="InterPro" id="IPR008756">
    <property type="entry name" value="Peptidase_M56"/>
</dbReference>
<keyword evidence="1" id="KW-0472">Membrane</keyword>
<dbReference type="AlphaFoldDB" id="A0A2B0X6H7"/>
<feature type="transmembrane region" description="Helical" evidence="1">
    <location>
        <begin position="131"/>
        <end position="155"/>
    </location>
</feature>
<dbReference type="EMBL" id="NUXH01000072">
    <property type="protein sequence ID" value="PFL61608.1"/>
    <property type="molecule type" value="Genomic_DNA"/>
</dbReference>
<protein>
    <submittedName>
        <fullName evidence="3">Transcriptional regulator</fullName>
    </submittedName>
</protein>
<keyword evidence="1" id="KW-0812">Transmembrane</keyword>
<dbReference type="Proteomes" id="UP000222851">
    <property type="component" value="Unassembled WGS sequence"/>
</dbReference>
<evidence type="ECO:0000313" key="4">
    <source>
        <dbReference type="Proteomes" id="UP000222851"/>
    </source>
</evidence>
<organism evidence="3 4">
    <name type="scientific">Bacillus anthracis</name>
    <name type="common">anthrax bacterium</name>
    <dbReference type="NCBI Taxonomy" id="1392"/>
    <lineage>
        <taxon>Bacteria</taxon>
        <taxon>Bacillati</taxon>
        <taxon>Bacillota</taxon>
        <taxon>Bacilli</taxon>
        <taxon>Bacillales</taxon>
        <taxon>Bacillaceae</taxon>
        <taxon>Bacillus</taxon>
        <taxon>Bacillus cereus group</taxon>
    </lineage>
</organism>
<dbReference type="RefSeq" id="WP_218936617.1">
    <property type="nucleotide sequence ID" value="NZ_NUXH01000072.1"/>
</dbReference>